<feature type="signal peptide" evidence="1">
    <location>
        <begin position="1"/>
        <end position="20"/>
    </location>
</feature>
<keyword evidence="3" id="KW-1185">Reference proteome</keyword>
<reference evidence="2" key="1">
    <citation type="journal article" date="2018" name="DNA Res.">
        <title>Multiple hybrid de novo genome assembly of finger millet, an orphan allotetraploid crop.</title>
        <authorList>
            <person name="Hatakeyama M."/>
            <person name="Aluri S."/>
            <person name="Balachadran M.T."/>
            <person name="Sivarajan S.R."/>
            <person name="Patrignani A."/>
            <person name="Gruter S."/>
            <person name="Poveda L."/>
            <person name="Shimizu-Inatsugi R."/>
            <person name="Baeten J."/>
            <person name="Francoijs K.J."/>
            <person name="Nataraja K.N."/>
            <person name="Reddy Y.A.N."/>
            <person name="Phadnis S."/>
            <person name="Ravikumar R.L."/>
            <person name="Schlapbach R."/>
            <person name="Sreeman S.M."/>
            <person name="Shimizu K.K."/>
        </authorList>
    </citation>
    <scope>NUCLEOTIDE SEQUENCE</scope>
</reference>
<dbReference type="Proteomes" id="UP001054889">
    <property type="component" value="Unassembled WGS sequence"/>
</dbReference>
<proteinExistence type="predicted"/>
<dbReference type="EMBL" id="BQKI01000001">
    <property type="protein sequence ID" value="GJM86392.1"/>
    <property type="molecule type" value="Genomic_DNA"/>
</dbReference>
<dbReference type="AlphaFoldDB" id="A0AAV5BKF1"/>
<name>A0AAV5BKF1_ELECO</name>
<gene>
    <name evidence="2" type="primary">ga02246</name>
    <name evidence="2" type="ORF">PR202_ga02246</name>
</gene>
<comment type="caution">
    <text evidence="2">The sequence shown here is derived from an EMBL/GenBank/DDBJ whole genome shotgun (WGS) entry which is preliminary data.</text>
</comment>
<accession>A0AAV5BKF1</accession>
<keyword evidence="1" id="KW-0732">Signal</keyword>
<evidence type="ECO:0008006" key="4">
    <source>
        <dbReference type="Google" id="ProtNLM"/>
    </source>
</evidence>
<feature type="chain" id="PRO_5043562654" description="Secreted protein" evidence="1">
    <location>
        <begin position="21"/>
        <end position="117"/>
    </location>
</feature>
<reference evidence="2" key="2">
    <citation type="submission" date="2021-12" db="EMBL/GenBank/DDBJ databases">
        <title>Resequencing data analysis of finger millet.</title>
        <authorList>
            <person name="Hatakeyama M."/>
            <person name="Aluri S."/>
            <person name="Balachadran M.T."/>
            <person name="Sivarajan S.R."/>
            <person name="Poveda L."/>
            <person name="Shimizu-Inatsugi R."/>
            <person name="Schlapbach R."/>
            <person name="Sreeman S.M."/>
            <person name="Shimizu K.K."/>
        </authorList>
    </citation>
    <scope>NUCLEOTIDE SEQUENCE</scope>
</reference>
<evidence type="ECO:0000256" key="1">
    <source>
        <dbReference type="SAM" id="SignalP"/>
    </source>
</evidence>
<protein>
    <recommendedName>
        <fullName evidence="4">Secreted protein</fullName>
    </recommendedName>
</protein>
<sequence length="117" mass="12738">MRKTTTVALVILLELMVVHRSVRRWPTPSTPRHELQRPVAPAPKIQVAPASAASSSGGSLPLARLDLALTMSLLPPRVRRRSSQARAELDCAAVYACWSSWSKGKERTGRGEVTVSP</sequence>
<evidence type="ECO:0000313" key="2">
    <source>
        <dbReference type="EMBL" id="GJM86392.1"/>
    </source>
</evidence>
<organism evidence="2 3">
    <name type="scientific">Eleusine coracana subsp. coracana</name>
    <dbReference type="NCBI Taxonomy" id="191504"/>
    <lineage>
        <taxon>Eukaryota</taxon>
        <taxon>Viridiplantae</taxon>
        <taxon>Streptophyta</taxon>
        <taxon>Embryophyta</taxon>
        <taxon>Tracheophyta</taxon>
        <taxon>Spermatophyta</taxon>
        <taxon>Magnoliopsida</taxon>
        <taxon>Liliopsida</taxon>
        <taxon>Poales</taxon>
        <taxon>Poaceae</taxon>
        <taxon>PACMAD clade</taxon>
        <taxon>Chloridoideae</taxon>
        <taxon>Cynodonteae</taxon>
        <taxon>Eleusininae</taxon>
        <taxon>Eleusine</taxon>
    </lineage>
</organism>
<evidence type="ECO:0000313" key="3">
    <source>
        <dbReference type="Proteomes" id="UP001054889"/>
    </source>
</evidence>